<proteinExistence type="predicted"/>
<dbReference type="EMBL" id="JAHRIQ010073858">
    <property type="protein sequence ID" value="MEQ2245632.1"/>
    <property type="molecule type" value="Genomic_DNA"/>
</dbReference>
<protein>
    <submittedName>
        <fullName evidence="1">Uncharacterized protein</fullName>
    </submittedName>
</protein>
<name>A0ABV0UP75_9TELE</name>
<dbReference type="Proteomes" id="UP001482620">
    <property type="component" value="Unassembled WGS sequence"/>
</dbReference>
<evidence type="ECO:0000313" key="1">
    <source>
        <dbReference type="EMBL" id="MEQ2245632.1"/>
    </source>
</evidence>
<keyword evidence="2" id="KW-1185">Reference proteome</keyword>
<organism evidence="1 2">
    <name type="scientific">Ilyodon furcidens</name>
    <name type="common">goldbreast splitfin</name>
    <dbReference type="NCBI Taxonomy" id="33524"/>
    <lineage>
        <taxon>Eukaryota</taxon>
        <taxon>Metazoa</taxon>
        <taxon>Chordata</taxon>
        <taxon>Craniata</taxon>
        <taxon>Vertebrata</taxon>
        <taxon>Euteleostomi</taxon>
        <taxon>Actinopterygii</taxon>
        <taxon>Neopterygii</taxon>
        <taxon>Teleostei</taxon>
        <taxon>Neoteleostei</taxon>
        <taxon>Acanthomorphata</taxon>
        <taxon>Ovalentaria</taxon>
        <taxon>Atherinomorphae</taxon>
        <taxon>Cyprinodontiformes</taxon>
        <taxon>Goodeidae</taxon>
        <taxon>Ilyodon</taxon>
    </lineage>
</organism>
<gene>
    <name evidence="1" type="ORF">ILYODFUR_029941</name>
</gene>
<accession>A0ABV0UP75</accession>
<reference evidence="1 2" key="1">
    <citation type="submission" date="2021-06" db="EMBL/GenBank/DDBJ databases">
        <authorList>
            <person name="Palmer J.M."/>
        </authorList>
    </citation>
    <scope>NUCLEOTIDE SEQUENCE [LARGE SCALE GENOMIC DNA]</scope>
    <source>
        <strain evidence="2">if_2019</strain>
        <tissue evidence="1">Muscle</tissue>
    </source>
</reference>
<sequence>MGHPAKESISSIASFRELMVLVLFSKGCWMRGFRKDKYFSILKGVQSVSENLTLKNVKCASLHPLPAQNHSKDFKWPECRSLDTAALNNSGKMNLAINL</sequence>
<evidence type="ECO:0000313" key="2">
    <source>
        <dbReference type="Proteomes" id="UP001482620"/>
    </source>
</evidence>
<comment type="caution">
    <text evidence="1">The sequence shown here is derived from an EMBL/GenBank/DDBJ whole genome shotgun (WGS) entry which is preliminary data.</text>
</comment>